<sequence>MKALRILLILVVLSLSVVTTQKAVAQCAACTAAVETNNASGDTKTSGLNSGIMYLLAMPYIAVAIVGFVWYKKYRRKNVTIQMRSTEKLHLN</sequence>
<evidence type="ECO:0000313" key="3">
    <source>
        <dbReference type="EMBL" id="GAA4325058.1"/>
    </source>
</evidence>
<dbReference type="Proteomes" id="UP001500582">
    <property type="component" value="Unassembled WGS sequence"/>
</dbReference>
<evidence type="ECO:0000313" key="4">
    <source>
        <dbReference type="Proteomes" id="UP001500582"/>
    </source>
</evidence>
<evidence type="ECO:0000256" key="2">
    <source>
        <dbReference type="SAM" id="SignalP"/>
    </source>
</evidence>
<keyword evidence="1" id="KW-0812">Transmembrane</keyword>
<dbReference type="RefSeq" id="WP_345211638.1">
    <property type="nucleotide sequence ID" value="NZ_BAABFT010000006.1"/>
</dbReference>
<gene>
    <name evidence="3" type="ORF">GCM10023149_27140</name>
</gene>
<dbReference type="EMBL" id="BAABFT010000006">
    <property type="protein sequence ID" value="GAA4325058.1"/>
    <property type="molecule type" value="Genomic_DNA"/>
</dbReference>
<feature type="signal peptide" evidence="2">
    <location>
        <begin position="1"/>
        <end position="25"/>
    </location>
</feature>
<proteinExistence type="predicted"/>
<comment type="caution">
    <text evidence="3">The sequence shown here is derived from an EMBL/GenBank/DDBJ whole genome shotgun (WGS) entry which is preliminary data.</text>
</comment>
<evidence type="ECO:0000256" key="1">
    <source>
        <dbReference type="SAM" id="Phobius"/>
    </source>
</evidence>
<protein>
    <submittedName>
        <fullName evidence="3">Uncharacterized protein</fullName>
    </submittedName>
</protein>
<name>A0ABP8GIJ4_9SPHI</name>
<organism evidence="3 4">
    <name type="scientific">Mucilaginibacter gynuensis</name>
    <dbReference type="NCBI Taxonomy" id="1302236"/>
    <lineage>
        <taxon>Bacteria</taxon>
        <taxon>Pseudomonadati</taxon>
        <taxon>Bacteroidota</taxon>
        <taxon>Sphingobacteriia</taxon>
        <taxon>Sphingobacteriales</taxon>
        <taxon>Sphingobacteriaceae</taxon>
        <taxon>Mucilaginibacter</taxon>
    </lineage>
</organism>
<keyword evidence="4" id="KW-1185">Reference proteome</keyword>
<reference evidence="4" key="1">
    <citation type="journal article" date="2019" name="Int. J. Syst. Evol. Microbiol.">
        <title>The Global Catalogue of Microorganisms (GCM) 10K type strain sequencing project: providing services to taxonomists for standard genome sequencing and annotation.</title>
        <authorList>
            <consortium name="The Broad Institute Genomics Platform"/>
            <consortium name="The Broad Institute Genome Sequencing Center for Infectious Disease"/>
            <person name="Wu L."/>
            <person name="Ma J."/>
        </authorList>
    </citation>
    <scope>NUCLEOTIDE SEQUENCE [LARGE SCALE GENOMIC DNA]</scope>
    <source>
        <strain evidence="4">JCM 17705</strain>
    </source>
</reference>
<keyword evidence="1" id="KW-1133">Transmembrane helix</keyword>
<keyword evidence="1" id="KW-0472">Membrane</keyword>
<feature type="chain" id="PRO_5045549373" evidence="2">
    <location>
        <begin position="26"/>
        <end position="92"/>
    </location>
</feature>
<feature type="transmembrane region" description="Helical" evidence="1">
    <location>
        <begin position="51"/>
        <end position="71"/>
    </location>
</feature>
<keyword evidence="2" id="KW-0732">Signal</keyword>
<accession>A0ABP8GIJ4</accession>